<dbReference type="PANTHER" id="PTHR33121">
    <property type="entry name" value="CYCLIC DI-GMP PHOSPHODIESTERASE PDEF"/>
    <property type="match status" value="1"/>
</dbReference>
<dbReference type="EMBL" id="LT629758">
    <property type="protein sequence ID" value="SDS75883.1"/>
    <property type="molecule type" value="Genomic_DNA"/>
</dbReference>
<dbReference type="SUPFAM" id="SSF55781">
    <property type="entry name" value="GAF domain-like"/>
    <property type="match status" value="1"/>
</dbReference>
<dbReference type="CDD" id="cd01948">
    <property type="entry name" value="EAL"/>
    <property type="match status" value="1"/>
</dbReference>
<reference evidence="2 3" key="1">
    <citation type="submission" date="2016-10" db="EMBL/GenBank/DDBJ databases">
        <authorList>
            <person name="de Groot N.N."/>
        </authorList>
    </citation>
    <scope>NUCLEOTIDE SEQUENCE [LARGE SCALE GENOMIC DNA]</scope>
    <source>
        <strain evidence="2 3">DSM 43941</strain>
    </source>
</reference>
<dbReference type="PROSITE" id="PS50883">
    <property type="entry name" value="EAL"/>
    <property type="match status" value="1"/>
</dbReference>
<dbReference type="PANTHER" id="PTHR33121:SF76">
    <property type="entry name" value="SIGNALING PROTEIN"/>
    <property type="match status" value="1"/>
</dbReference>
<name>A0A1H1UTS9_9ACTN</name>
<dbReference type="InterPro" id="IPR001633">
    <property type="entry name" value="EAL_dom"/>
</dbReference>
<proteinExistence type="predicted"/>
<dbReference type="GO" id="GO:0071111">
    <property type="term" value="F:cyclic-guanylate-specific phosphodiesterase activity"/>
    <property type="evidence" value="ECO:0007669"/>
    <property type="project" value="InterPro"/>
</dbReference>
<dbReference type="SMART" id="SM00052">
    <property type="entry name" value="EAL"/>
    <property type="match status" value="1"/>
</dbReference>
<dbReference type="AlphaFoldDB" id="A0A1H1UTS9"/>
<dbReference type="PROSITE" id="PS50077">
    <property type="entry name" value="HEAT_REPEAT"/>
    <property type="match status" value="1"/>
</dbReference>
<dbReference type="SUPFAM" id="SSF141868">
    <property type="entry name" value="EAL domain-like"/>
    <property type="match status" value="1"/>
</dbReference>
<dbReference type="RefSeq" id="WP_231954287.1">
    <property type="nucleotide sequence ID" value="NZ_BOMJ01000067.1"/>
</dbReference>
<dbReference type="Pfam" id="PF00563">
    <property type="entry name" value="EAL"/>
    <property type="match status" value="1"/>
</dbReference>
<dbReference type="STRING" id="113562.SAMN04489716_1545"/>
<dbReference type="InterPro" id="IPR021133">
    <property type="entry name" value="HEAT_type_2"/>
</dbReference>
<accession>A0A1H1UTS9</accession>
<sequence>MQAVTGGVDQVAWQPEDADIAVVERMLNLVRAHLGMDVAWASTLTADEQTIYAATGDVETMGVPIGRGLDLRDSYCARVLAGVIPPVITDARTHPIARELPPTMDYGIGSYAGVPWRGPDGAVAGMVCGVSRQPDPSLGEQSLRYMALIADVISDHMGSPIVRQRHATAAIRHTVQAVLDAQSVRMVFQPIMRMTDQDMIGYEALARFDPTVFTGPDKAFAAAARCGLGIPLELLALRQALWRLPDLPPDGWLAVNLSAEALLDPHVRDILLLHAEHRLVVEVTEHTQVTDYAPLTGALQRLRQAGIRLSVDDAGAGYASLQHILKLRPDLIKLDISLVRDIDTDPVKIALARSLAGFADQIGAELVAEGIETAAEQDCLTELGVTYGQGYHLGRPAELC</sequence>
<dbReference type="Gene3D" id="3.30.450.40">
    <property type="match status" value="1"/>
</dbReference>
<evidence type="ECO:0000313" key="3">
    <source>
        <dbReference type="Proteomes" id="UP000198688"/>
    </source>
</evidence>
<gene>
    <name evidence="2" type="ORF">SAMN04489716_1545</name>
</gene>
<dbReference type="InterPro" id="IPR029016">
    <property type="entry name" value="GAF-like_dom_sf"/>
</dbReference>
<organism evidence="2 3">
    <name type="scientific">Actinoplanes derwentensis</name>
    <dbReference type="NCBI Taxonomy" id="113562"/>
    <lineage>
        <taxon>Bacteria</taxon>
        <taxon>Bacillati</taxon>
        <taxon>Actinomycetota</taxon>
        <taxon>Actinomycetes</taxon>
        <taxon>Micromonosporales</taxon>
        <taxon>Micromonosporaceae</taxon>
        <taxon>Actinoplanes</taxon>
    </lineage>
</organism>
<dbReference type="Gene3D" id="3.20.20.450">
    <property type="entry name" value="EAL domain"/>
    <property type="match status" value="1"/>
</dbReference>
<keyword evidence="3" id="KW-1185">Reference proteome</keyword>
<feature type="domain" description="EAL" evidence="1">
    <location>
        <begin position="168"/>
        <end position="400"/>
    </location>
</feature>
<evidence type="ECO:0000259" key="1">
    <source>
        <dbReference type="PROSITE" id="PS50883"/>
    </source>
</evidence>
<dbReference type="Proteomes" id="UP000198688">
    <property type="component" value="Chromosome I"/>
</dbReference>
<dbReference type="InterPro" id="IPR035919">
    <property type="entry name" value="EAL_sf"/>
</dbReference>
<evidence type="ECO:0000313" key="2">
    <source>
        <dbReference type="EMBL" id="SDS75883.1"/>
    </source>
</evidence>
<protein>
    <submittedName>
        <fullName evidence="2">EAL domain, c-di-GMP-specific phosphodiesterase class I (Or its enzymatically inactive variant)</fullName>
    </submittedName>
</protein>
<dbReference type="InterPro" id="IPR050706">
    <property type="entry name" value="Cyclic-di-GMP_PDE-like"/>
</dbReference>